<accession>A0A7Y9F081</accession>
<dbReference type="InterPro" id="IPR036291">
    <property type="entry name" value="NAD(P)-bd_dom_sf"/>
</dbReference>
<sequence length="218" mass="22862">MTRIIIIGGHGKVARKATPLLVEDGHEVTSVIRDPDQSKTITKLGAEPVLADIASMQKHEIEDLLRGQDLVVWAAGAGGGSAEKTYAVDRDAAIRSMDAAAAAGAERYVMVSYFGAGPDHGVPPDNDFYAYAEAKTQADAHLEESALKWTILQPSGLTEGPTTGKIDVHTEDAGQVSRGNVAEVIRAVAGAEASAVAGLKIPFNDGDTPIAEGLRHVR</sequence>
<dbReference type="EMBL" id="JACCBE010000001">
    <property type="protein sequence ID" value="NYD56971.1"/>
    <property type="molecule type" value="Genomic_DNA"/>
</dbReference>
<dbReference type="InterPro" id="IPR016040">
    <property type="entry name" value="NAD(P)-bd_dom"/>
</dbReference>
<gene>
    <name evidence="2" type="ORF">BKA08_001209</name>
</gene>
<feature type="domain" description="NAD(P)-binding" evidence="1">
    <location>
        <begin position="8"/>
        <end position="188"/>
    </location>
</feature>
<dbReference type="RefSeq" id="WP_179614801.1">
    <property type="nucleotide sequence ID" value="NZ_CP059163.1"/>
</dbReference>
<dbReference type="PANTHER" id="PTHR15020:SF50">
    <property type="entry name" value="UPF0659 PROTEIN YMR090W"/>
    <property type="match status" value="1"/>
</dbReference>
<dbReference type="PANTHER" id="PTHR15020">
    <property type="entry name" value="FLAVIN REDUCTASE-RELATED"/>
    <property type="match status" value="1"/>
</dbReference>
<keyword evidence="3" id="KW-1185">Reference proteome</keyword>
<dbReference type="Pfam" id="PF13460">
    <property type="entry name" value="NAD_binding_10"/>
    <property type="match status" value="1"/>
</dbReference>
<evidence type="ECO:0000259" key="1">
    <source>
        <dbReference type="Pfam" id="PF13460"/>
    </source>
</evidence>
<dbReference type="Gene3D" id="3.40.50.720">
    <property type="entry name" value="NAD(P)-binding Rossmann-like Domain"/>
    <property type="match status" value="1"/>
</dbReference>
<proteinExistence type="predicted"/>
<organism evidence="2 3">
    <name type="scientific">Nocardioides marinisabuli</name>
    <dbReference type="NCBI Taxonomy" id="419476"/>
    <lineage>
        <taxon>Bacteria</taxon>
        <taxon>Bacillati</taxon>
        <taxon>Actinomycetota</taxon>
        <taxon>Actinomycetes</taxon>
        <taxon>Propionibacteriales</taxon>
        <taxon>Nocardioidaceae</taxon>
        <taxon>Nocardioides</taxon>
    </lineage>
</organism>
<evidence type="ECO:0000313" key="2">
    <source>
        <dbReference type="EMBL" id="NYD56971.1"/>
    </source>
</evidence>
<dbReference type="AlphaFoldDB" id="A0A7Y9F081"/>
<dbReference type="Proteomes" id="UP000516957">
    <property type="component" value="Unassembled WGS sequence"/>
</dbReference>
<evidence type="ECO:0000313" key="3">
    <source>
        <dbReference type="Proteomes" id="UP000516957"/>
    </source>
</evidence>
<comment type="caution">
    <text evidence="2">The sequence shown here is derived from an EMBL/GenBank/DDBJ whole genome shotgun (WGS) entry which is preliminary data.</text>
</comment>
<dbReference type="SUPFAM" id="SSF51735">
    <property type="entry name" value="NAD(P)-binding Rossmann-fold domains"/>
    <property type="match status" value="1"/>
</dbReference>
<name>A0A7Y9F081_9ACTN</name>
<reference evidence="2 3" key="1">
    <citation type="submission" date="2020-07" db="EMBL/GenBank/DDBJ databases">
        <title>Sequencing the genomes of 1000 actinobacteria strains.</title>
        <authorList>
            <person name="Klenk H.-P."/>
        </authorList>
    </citation>
    <scope>NUCLEOTIDE SEQUENCE [LARGE SCALE GENOMIC DNA]</scope>
    <source>
        <strain evidence="2 3">DSM 18965</strain>
    </source>
</reference>
<protein>
    <submittedName>
        <fullName evidence="2">Uncharacterized protein YbjT (DUF2867 family)</fullName>
    </submittedName>
</protein>